<evidence type="ECO:0000256" key="14">
    <source>
        <dbReference type="ARBA" id="ARBA00023209"/>
    </source>
</evidence>
<evidence type="ECO:0000256" key="5">
    <source>
        <dbReference type="ARBA" id="ARBA00013212"/>
    </source>
</evidence>
<comment type="similarity">
    <text evidence="4 18 19">Belongs to the CDP-alcohol phosphatidyltransferase class-I family.</text>
</comment>
<dbReference type="OrthoDB" id="10251079at2759"/>
<dbReference type="GO" id="GO:0003881">
    <property type="term" value="F:CDP-diacylglycerol-inositol 3-phosphatidyltransferase activity"/>
    <property type="evidence" value="ECO:0007669"/>
    <property type="project" value="UniProtKB-UniRule"/>
</dbReference>
<keyword evidence="9" id="KW-0479">Metal-binding</keyword>
<keyword evidence="22" id="KW-1185">Reference proteome</keyword>
<dbReference type="Gene3D" id="1.20.120.1760">
    <property type="match status" value="1"/>
</dbReference>
<accession>A0A388LH29</accession>
<dbReference type="FunFam" id="1.20.120.1760:FF:000003">
    <property type="entry name" value="CDP-diacylglycerol--inositol 3-phosphatidyltransferase"/>
    <property type="match status" value="1"/>
</dbReference>
<evidence type="ECO:0000256" key="1">
    <source>
        <dbReference type="ARBA" id="ARBA00001936"/>
    </source>
</evidence>
<evidence type="ECO:0000313" key="21">
    <source>
        <dbReference type="EMBL" id="GBG81616.1"/>
    </source>
</evidence>
<evidence type="ECO:0000256" key="7">
    <source>
        <dbReference type="ARBA" id="ARBA00022679"/>
    </source>
</evidence>
<dbReference type="InterPro" id="IPR014387">
    <property type="entry name" value="CDP_diag_ino_3_P_euk"/>
</dbReference>
<dbReference type="InterPro" id="IPR000462">
    <property type="entry name" value="CDP-OH_P_trans"/>
</dbReference>
<evidence type="ECO:0000256" key="6">
    <source>
        <dbReference type="ARBA" id="ARBA00022516"/>
    </source>
</evidence>
<feature type="transmembrane region" description="Helical" evidence="20">
    <location>
        <begin position="139"/>
        <end position="158"/>
    </location>
</feature>
<dbReference type="EMBL" id="BFEA01000380">
    <property type="protein sequence ID" value="GBG81616.1"/>
    <property type="molecule type" value="Genomic_DNA"/>
</dbReference>
<dbReference type="GO" id="GO:0046872">
    <property type="term" value="F:metal ion binding"/>
    <property type="evidence" value="ECO:0007669"/>
    <property type="project" value="UniProtKB-KW"/>
</dbReference>
<evidence type="ECO:0000256" key="13">
    <source>
        <dbReference type="ARBA" id="ARBA00023136"/>
    </source>
</evidence>
<evidence type="ECO:0000256" key="16">
    <source>
        <dbReference type="ARBA" id="ARBA00023264"/>
    </source>
</evidence>
<keyword evidence="6 18" id="KW-0444">Lipid biosynthesis</keyword>
<keyword evidence="12 18" id="KW-0443">Lipid metabolism</keyword>
<organism evidence="21 22">
    <name type="scientific">Chara braunii</name>
    <name type="common">Braun's stonewort</name>
    <dbReference type="NCBI Taxonomy" id="69332"/>
    <lineage>
        <taxon>Eukaryota</taxon>
        <taxon>Viridiplantae</taxon>
        <taxon>Streptophyta</taxon>
        <taxon>Charophyceae</taxon>
        <taxon>Charales</taxon>
        <taxon>Characeae</taxon>
        <taxon>Chara</taxon>
    </lineage>
</organism>
<name>A0A388LH29_CHABU</name>
<keyword evidence="7 18" id="KW-0808">Transferase</keyword>
<dbReference type="InterPro" id="IPR048254">
    <property type="entry name" value="CDP_ALCOHOL_P_TRANSF_CS"/>
</dbReference>
<evidence type="ECO:0000256" key="12">
    <source>
        <dbReference type="ARBA" id="ARBA00023098"/>
    </source>
</evidence>
<dbReference type="Pfam" id="PF01066">
    <property type="entry name" value="CDP-OH_P_transf"/>
    <property type="match status" value="1"/>
</dbReference>
<dbReference type="Proteomes" id="UP000265515">
    <property type="component" value="Unassembled WGS sequence"/>
</dbReference>
<feature type="transmembrane region" description="Helical" evidence="20">
    <location>
        <begin position="76"/>
        <end position="99"/>
    </location>
</feature>
<protein>
    <recommendedName>
        <fullName evidence="5 18">CDP-diacylglycerol--inositol 3-phosphatidyltransferase</fullName>
        <ecNumber evidence="5 18">2.7.8.11</ecNumber>
    </recommendedName>
</protein>
<dbReference type="PANTHER" id="PTHR15362:SF4">
    <property type="entry name" value="CDP-DIACYLGLYCEROL--INOSITOL 3-PHOSPHATIDYLTRANSFERASE"/>
    <property type="match status" value="1"/>
</dbReference>
<evidence type="ECO:0000256" key="9">
    <source>
        <dbReference type="ARBA" id="ARBA00022723"/>
    </source>
</evidence>
<evidence type="ECO:0000256" key="8">
    <source>
        <dbReference type="ARBA" id="ARBA00022692"/>
    </source>
</evidence>
<gene>
    <name evidence="21" type="ORF">CBR_g32608</name>
</gene>
<keyword evidence="10" id="KW-0460">Magnesium</keyword>
<comment type="catalytic activity">
    <reaction evidence="17 18">
        <text>a CDP-1,2-diacyl-sn-glycerol + myo-inositol = a 1,2-diacyl-sn-glycero-3-phospho-(1D-myo-inositol) + CMP + H(+)</text>
        <dbReference type="Rhea" id="RHEA:11580"/>
        <dbReference type="ChEBI" id="CHEBI:15378"/>
        <dbReference type="ChEBI" id="CHEBI:17268"/>
        <dbReference type="ChEBI" id="CHEBI:57880"/>
        <dbReference type="ChEBI" id="CHEBI:58332"/>
        <dbReference type="ChEBI" id="CHEBI:60377"/>
        <dbReference type="EC" id="2.7.8.11"/>
    </reaction>
</comment>
<evidence type="ECO:0000256" key="17">
    <source>
        <dbReference type="ARBA" id="ARBA00050166"/>
    </source>
</evidence>
<dbReference type="PIRSF" id="PIRSF000848">
    <property type="entry name" value="CDP_diag_ino_3_P"/>
    <property type="match status" value="1"/>
</dbReference>
<dbReference type="AlphaFoldDB" id="A0A388LH29"/>
<evidence type="ECO:0000256" key="19">
    <source>
        <dbReference type="RuleBase" id="RU003750"/>
    </source>
</evidence>
<dbReference type="PANTHER" id="PTHR15362">
    <property type="entry name" value="PHOSPHATIDYLINOSITOL SYNTHASE"/>
    <property type="match status" value="1"/>
</dbReference>
<evidence type="ECO:0000256" key="15">
    <source>
        <dbReference type="ARBA" id="ARBA00023211"/>
    </source>
</evidence>
<evidence type="ECO:0000256" key="4">
    <source>
        <dbReference type="ARBA" id="ARBA00010441"/>
    </source>
</evidence>
<keyword evidence="15" id="KW-0464">Manganese</keyword>
<dbReference type="GO" id="GO:0005794">
    <property type="term" value="C:Golgi apparatus"/>
    <property type="evidence" value="ECO:0007669"/>
    <property type="project" value="TreeGrafter"/>
</dbReference>
<dbReference type="PROSITE" id="PS00379">
    <property type="entry name" value="CDP_ALCOHOL_P_TRANSF"/>
    <property type="match status" value="1"/>
</dbReference>
<comment type="subcellular location">
    <subcellularLocation>
        <location evidence="3">Membrane</location>
        <topology evidence="3">Multi-pass membrane protein</topology>
    </subcellularLocation>
</comment>
<evidence type="ECO:0000256" key="20">
    <source>
        <dbReference type="SAM" id="Phobius"/>
    </source>
</evidence>
<keyword evidence="8 20" id="KW-0812">Transmembrane</keyword>
<evidence type="ECO:0000256" key="3">
    <source>
        <dbReference type="ARBA" id="ARBA00004141"/>
    </source>
</evidence>
<evidence type="ECO:0000256" key="11">
    <source>
        <dbReference type="ARBA" id="ARBA00022989"/>
    </source>
</evidence>
<keyword evidence="16 18" id="KW-1208">Phospholipid metabolism</keyword>
<keyword evidence="13 18" id="KW-0472">Membrane</keyword>
<dbReference type="STRING" id="69332.A0A388LH29"/>
<evidence type="ECO:0000256" key="18">
    <source>
        <dbReference type="PIRNR" id="PIRNR000848"/>
    </source>
</evidence>
<keyword evidence="14 18" id="KW-0594">Phospholipid biosynthesis</keyword>
<evidence type="ECO:0000256" key="10">
    <source>
        <dbReference type="ARBA" id="ARBA00022842"/>
    </source>
</evidence>
<proteinExistence type="inferred from homology"/>
<dbReference type="OMA" id="AQTYSEN"/>
<dbReference type="Gramene" id="GBG81616">
    <property type="protein sequence ID" value="GBG81616"/>
    <property type="gene ID" value="CBR_g32608"/>
</dbReference>
<comment type="cofactor">
    <cofactor evidence="2">
        <name>Mg(2+)</name>
        <dbReference type="ChEBI" id="CHEBI:18420"/>
    </cofactor>
</comment>
<dbReference type="InterPro" id="IPR043130">
    <property type="entry name" value="CDP-OH_PTrfase_TM_dom"/>
</dbReference>
<dbReference type="EC" id="2.7.8.11" evidence="5 18"/>
<evidence type="ECO:0000313" key="22">
    <source>
        <dbReference type="Proteomes" id="UP000265515"/>
    </source>
</evidence>
<sequence length="222" mass="25163">MAWPIYLYVPNLLGYARIIANVVAFSHCFDQKGMFVTLYFISFVCDELDGRFARLLDQRSTFGAVLDMVTDRVSTASLLVVLSSLYSQYFIIFLGLMVLDISSHWFQMVSAHLTSKKSHKDVADGTNFLLRIYYRYRPFMGYCCIGAEVLYLAVYLLHDPSYAAAPLVDLPMIGERSLVEVIAWVALPGCVIKQFVNLVQIKTAADVCVTYDMKQDVDKKTQ</sequence>
<reference evidence="21 22" key="1">
    <citation type="journal article" date="2018" name="Cell">
        <title>The Chara Genome: Secondary Complexity and Implications for Plant Terrestrialization.</title>
        <authorList>
            <person name="Nishiyama T."/>
            <person name="Sakayama H."/>
            <person name="Vries J.D."/>
            <person name="Buschmann H."/>
            <person name="Saint-Marcoux D."/>
            <person name="Ullrich K.K."/>
            <person name="Haas F.B."/>
            <person name="Vanderstraeten L."/>
            <person name="Becker D."/>
            <person name="Lang D."/>
            <person name="Vosolsobe S."/>
            <person name="Rombauts S."/>
            <person name="Wilhelmsson P.K.I."/>
            <person name="Janitza P."/>
            <person name="Kern R."/>
            <person name="Heyl A."/>
            <person name="Rumpler F."/>
            <person name="Villalobos L.I.A.C."/>
            <person name="Clay J.M."/>
            <person name="Skokan R."/>
            <person name="Toyoda A."/>
            <person name="Suzuki Y."/>
            <person name="Kagoshima H."/>
            <person name="Schijlen E."/>
            <person name="Tajeshwar N."/>
            <person name="Catarino B."/>
            <person name="Hetherington A.J."/>
            <person name="Saltykova A."/>
            <person name="Bonnot C."/>
            <person name="Breuninger H."/>
            <person name="Symeonidi A."/>
            <person name="Radhakrishnan G.V."/>
            <person name="Van Nieuwerburgh F."/>
            <person name="Deforce D."/>
            <person name="Chang C."/>
            <person name="Karol K.G."/>
            <person name="Hedrich R."/>
            <person name="Ulvskov P."/>
            <person name="Glockner G."/>
            <person name="Delwiche C.F."/>
            <person name="Petrasek J."/>
            <person name="Van de Peer Y."/>
            <person name="Friml J."/>
            <person name="Beilby M."/>
            <person name="Dolan L."/>
            <person name="Kohara Y."/>
            <person name="Sugano S."/>
            <person name="Fujiyama A."/>
            <person name="Delaux P.-M."/>
            <person name="Quint M."/>
            <person name="TheiBen G."/>
            <person name="Hagemann M."/>
            <person name="Harholt J."/>
            <person name="Dunand C."/>
            <person name="Zachgo S."/>
            <person name="Langdale J."/>
            <person name="Maumus F."/>
            <person name="Straeten D.V.D."/>
            <person name="Gould S.B."/>
            <person name="Rensing S.A."/>
        </authorList>
    </citation>
    <scope>NUCLEOTIDE SEQUENCE [LARGE SCALE GENOMIC DNA]</scope>
    <source>
        <strain evidence="21 22">S276</strain>
    </source>
</reference>
<keyword evidence="11 20" id="KW-1133">Transmembrane helix</keyword>
<evidence type="ECO:0000256" key="2">
    <source>
        <dbReference type="ARBA" id="ARBA00001946"/>
    </source>
</evidence>
<comment type="cofactor">
    <cofactor evidence="1">
        <name>Mn(2+)</name>
        <dbReference type="ChEBI" id="CHEBI:29035"/>
    </cofactor>
</comment>
<feature type="transmembrane region" description="Helical" evidence="20">
    <location>
        <begin position="178"/>
        <end position="196"/>
    </location>
</feature>
<dbReference type="GO" id="GO:0016020">
    <property type="term" value="C:membrane"/>
    <property type="evidence" value="ECO:0007669"/>
    <property type="project" value="UniProtKB-SubCell"/>
</dbReference>
<comment type="caution">
    <text evidence="21">The sequence shown here is derived from an EMBL/GenBank/DDBJ whole genome shotgun (WGS) entry which is preliminary data.</text>
</comment>
<dbReference type="GO" id="GO:0006661">
    <property type="term" value="P:phosphatidylinositol biosynthetic process"/>
    <property type="evidence" value="ECO:0007669"/>
    <property type="project" value="TreeGrafter"/>
</dbReference>